<evidence type="ECO:0000256" key="1">
    <source>
        <dbReference type="SAM" id="Phobius"/>
    </source>
</evidence>
<sequence>MDNSFGFTQLGAGAEKINKLSAFMTEEQEPTEKRLFTYLKNEVKLHDDYAAKLTSYLCREVKIGEVKDIALMEPSEWKKALTHTELASSSKKKLLKMVNKMREDESEKPLDIEEIIKEEPLYPPPQSKAQSNQPLQSYITIYFCVVILLLLLLLFDKSKESKKIKTKIKKSKFATFDINDGTWKGSGLRNGDEILCTYSFESNNNLKVDKIEFPVLYRSEIMEDNDSQFALVQLHCTQSVLFL</sequence>
<evidence type="ECO:0000313" key="2">
    <source>
        <dbReference type="EMBL" id="ETO14745.1"/>
    </source>
</evidence>
<keyword evidence="1" id="KW-0812">Transmembrane</keyword>
<gene>
    <name evidence="2" type="ORF">RFI_22622</name>
</gene>
<feature type="transmembrane region" description="Helical" evidence="1">
    <location>
        <begin position="135"/>
        <end position="155"/>
    </location>
</feature>
<name>X6MNT5_RETFI</name>
<dbReference type="EMBL" id="ASPP01019809">
    <property type="protein sequence ID" value="ETO14745.1"/>
    <property type="molecule type" value="Genomic_DNA"/>
</dbReference>
<dbReference type="AlphaFoldDB" id="X6MNT5"/>
<protein>
    <submittedName>
        <fullName evidence="2">Uncharacterized protein</fullName>
    </submittedName>
</protein>
<proteinExistence type="predicted"/>
<dbReference type="Proteomes" id="UP000023152">
    <property type="component" value="Unassembled WGS sequence"/>
</dbReference>
<comment type="caution">
    <text evidence="2">The sequence shown here is derived from an EMBL/GenBank/DDBJ whole genome shotgun (WGS) entry which is preliminary data.</text>
</comment>
<keyword evidence="1" id="KW-1133">Transmembrane helix</keyword>
<organism evidence="2 3">
    <name type="scientific">Reticulomyxa filosa</name>
    <dbReference type="NCBI Taxonomy" id="46433"/>
    <lineage>
        <taxon>Eukaryota</taxon>
        <taxon>Sar</taxon>
        <taxon>Rhizaria</taxon>
        <taxon>Retaria</taxon>
        <taxon>Foraminifera</taxon>
        <taxon>Monothalamids</taxon>
        <taxon>Reticulomyxidae</taxon>
        <taxon>Reticulomyxa</taxon>
    </lineage>
</organism>
<reference evidence="2 3" key="1">
    <citation type="journal article" date="2013" name="Curr. Biol.">
        <title>The Genome of the Foraminiferan Reticulomyxa filosa.</title>
        <authorList>
            <person name="Glockner G."/>
            <person name="Hulsmann N."/>
            <person name="Schleicher M."/>
            <person name="Noegel A.A."/>
            <person name="Eichinger L."/>
            <person name="Gallinger C."/>
            <person name="Pawlowski J."/>
            <person name="Sierra R."/>
            <person name="Euteneuer U."/>
            <person name="Pillet L."/>
            <person name="Moustafa A."/>
            <person name="Platzer M."/>
            <person name="Groth M."/>
            <person name="Szafranski K."/>
            <person name="Schliwa M."/>
        </authorList>
    </citation>
    <scope>NUCLEOTIDE SEQUENCE [LARGE SCALE GENOMIC DNA]</scope>
</reference>
<accession>X6MNT5</accession>
<keyword evidence="3" id="KW-1185">Reference proteome</keyword>
<evidence type="ECO:0000313" key="3">
    <source>
        <dbReference type="Proteomes" id="UP000023152"/>
    </source>
</evidence>
<keyword evidence="1" id="KW-0472">Membrane</keyword>